<dbReference type="PANTHER" id="PTHR38687:SF1">
    <property type="entry name" value="CELL DIVISION PROTEIN DEDD"/>
    <property type="match status" value="1"/>
</dbReference>
<feature type="transmembrane region" description="Helical" evidence="2">
    <location>
        <begin position="16"/>
        <end position="34"/>
    </location>
</feature>
<dbReference type="GO" id="GO:0042834">
    <property type="term" value="F:peptidoglycan binding"/>
    <property type="evidence" value="ECO:0007669"/>
    <property type="project" value="InterPro"/>
</dbReference>
<dbReference type="GO" id="GO:0032153">
    <property type="term" value="C:cell division site"/>
    <property type="evidence" value="ECO:0007669"/>
    <property type="project" value="TreeGrafter"/>
</dbReference>
<organism evidence="4 5">
    <name type="scientific">Pseudothauera lacus</name>
    <dbReference type="NCBI Taxonomy" id="2136175"/>
    <lineage>
        <taxon>Bacteria</taxon>
        <taxon>Pseudomonadati</taxon>
        <taxon>Pseudomonadota</taxon>
        <taxon>Betaproteobacteria</taxon>
        <taxon>Rhodocyclales</taxon>
        <taxon>Zoogloeaceae</taxon>
        <taxon>Pseudothauera</taxon>
    </lineage>
</organism>
<dbReference type="SUPFAM" id="SSF110997">
    <property type="entry name" value="Sporulation related repeat"/>
    <property type="match status" value="1"/>
</dbReference>
<evidence type="ECO:0000256" key="2">
    <source>
        <dbReference type="SAM" id="Phobius"/>
    </source>
</evidence>
<keyword evidence="5" id="KW-1185">Reference proteome</keyword>
<reference evidence="4 5" key="2">
    <citation type="submission" date="2018-04" db="EMBL/GenBank/DDBJ databases">
        <title>Thauera lacus sp. nov., isolated from an saline lake in Inner Mongolia, China.</title>
        <authorList>
            <person name="Liang Q.-Y."/>
        </authorList>
    </citation>
    <scope>NUCLEOTIDE SEQUENCE [LARGE SCALE GENOMIC DNA]</scope>
    <source>
        <strain evidence="4 5">D20</strain>
    </source>
</reference>
<dbReference type="RefSeq" id="WP_107492642.1">
    <property type="nucleotide sequence ID" value="NZ_PZKC01000003.1"/>
</dbReference>
<evidence type="ECO:0000256" key="1">
    <source>
        <dbReference type="SAM" id="MobiDB-lite"/>
    </source>
</evidence>
<feature type="domain" description="SPOR" evidence="3">
    <location>
        <begin position="157"/>
        <end position="231"/>
    </location>
</feature>
<dbReference type="Proteomes" id="UP000241193">
    <property type="component" value="Unassembled WGS sequence"/>
</dbReference>
<dbReference type="GO" id="GO:0032506">
    <property type="term" value="P:cytokinetic process"/>
    <property type="evidence" value="ECO:0007669"/>
    <property type="project" value="TreeGrafter"/>
</dbReference>
<dbReference type="PROSITE" id="PS51724">
    <property type="entry name" value="SPOR"/>
    <property type="match status" value="1"/>
</dbReference>
<feature type="compositionally biased region" description="Low complexity" evidence="1">
    <location>
        <begin position="63"/>
        <end position="72"/>
    </location>
</feature>
<gene>
    <name evidence="4" type="ORF">C8261_05440</name>
</gene>
<name>A0A2T4II45_9RHOO</name>
<reference evidence="4 5" key="1">
    <citation type="submission" date="2018-03" db="EMBL/GenBank/DDBJ databases">
        <authorList>
            <person name="Keele B.F."/>
        </authorList>
    </citation>
    <scope>NUCLEOTIDE SEQUENCE [LARGE SCALE GENOMIC DNA]</scope>
    <source>
        <strain evidence="4 5">D20</strain>
    </source>
</reference>
<feature type="region of interest" description="Disordered" evidence="1">
    <location>
        <begin position="107"/>
        <end position="142"/>
    </location>
</feature>
<dbReference type="InterPro" id="IPR052521">
    <property type="entry name" value="Cell_div_SPOR-domain"/>
</dbReference>
<dbReference type="PANTHER" id="PTHR38687">
    <property type="entry name" value="CELL DIVISION PROTEIN DEDD-RELATED"/>
    <property type="match status" value="1"/>
</dbReference>
<dbReference type="EMBL" id="PZKC01000003">
    <property type="protein sequence ID" value="PTD97443.1"/>
    <property type="molecule type" value="Genomic_DNA"/>
</dbReference>
<dbReference type="Pfam" id="PF05036">
    <property type="entry name" value="SPOR"/>
    <property type="match status" value="1"/>
</dbReference>
<dbReference type="GO" id="GO:0030428">
    <property type="term" value="C:cell septum"/>
    <property type="evidence" value="ECO:0007669"/>
    <property type="project" value="TreeGrafter"/>
</dbReference>
<accession>A0A2T4II45</accession>
<evidence type="ECO:0000259" key="3">
    <source>
        <dbReference type="PROSITE" id="PS51724"/>
    </source>
</evidence>
<keyword evidence="2" id="KW-0472">Membrane</keyword>
<dbReference type="OrthoDB" id="8563804at2"/>
<dbReference type="AlphaFoldDB" id="A0A2T4II45"/>
<feature type="region of interest" description="Disordered" evidence="1">
    <location>
        <begin position="48"/>
        <end position="89"/>
    </location>
</feature>
<sequence length="231" mass="23536">MDTDNLELQKRSRRRLVGAAALALLAAIVLPMVMDEEPLSPVQDIQITIPERDGELSRPIGGRAPQAAEAEIAPPPQEAAPPAAERAAVTPAAPPVAAVAPAPVVITPPTPGSSPPAPPAPAAAQAPRPAQPAPATPPEDESARVRAILEGRVAAPVSSSGSYVVQIAAFGDPANAEALAADLKKKGFVAYTEKAGNVTRVRVGPFTARGEADAAAGRLRELGQNPVVTAR</sequence>
<evidence type="ECO:0000313" key="5">
    <source>
        <dbReference type="Proteomes" id="UP000241193"/>
    </source>
</evidence>
<comment type="caution">
    <text evidence="4">The sequence shown here is derived from an EMBL/GenBank/DDBJ whole genome shotgun (WGS) entry which is preliminary data.</text>
</comment>
<keyword evidence="2" id="KW-1133">Transmembrane helix</keyword>
<feature type="compositionally biased region" description="Low complexity" evidence="1">
    <location>
        <begin position="80"/>
        <end position="89"/>
    </location>
</feature>
<dbReference type="Gene3D" id="3.30.70.1070">
    <property type="entry name" value="Sporulation related repeat"/>
    <property type="match status" value="1"/>
</dbReference>
<dbReference type="InterPro" id="IPR036680">
    <property type="entry name" value="SPOR-like_sf"/>
</dbReference>
<proteinExistence type="predicted"/>
<keyword evidence="2" id="KW-0812">Transmembrane</keyword>
<evidence type="ECO:0000313" key="4">
    <source>
        <dbReference type="EMBL" id="PTD97443.1"/>
    </source>
</evidence>
<feature type="compositionally biased region" description="Pro residues" evidence="1">
    <location>
        <begin position="107"/>
        <end position="121"/>
    </location>
</feature>
<protein>
    <submittedName>
        <fullName evidence="4">SPOR domain-containing protein</fullName>
    </submittedName>
</protein>
<dbReference type="InterPro" id="IPR007730">
    <property type="entry name" value="SPOR-like_dom"/>
</dbReference>